<dbReference type="Pfam" id="PF07926">
    <property type="entry name" value="TPR_MLP1_2"/>
    <property type="match status" value="1"/>
</dbReference>
<dbReference type="EMBL" id="JANVFT010000002">
    <property type="protein sequence ID" value="KAJ4501373.1"/>
    <property type="molecule type" value="Genomic_DNA"/>
</dbReference>
<evidence type="ECO:0000256" key="3">
    <source>
        <dbReference type="ARBA" id="ARBA00023242"/>
    </source>
</evidence>
<feature type="coiled-coil region" evidence="4">
    <location>
        <begin position="758"/>
        <end position="841"/>
    </location>
</feature>
<dbReference type="PANTHER" id="PTHR18898">
    <property type="entry name" value="NUCLEOPROTEIN TPR-RELATED"/>
    <property type="match status" value="1"/>
</dbReference>
<keyword evidence="10" id="KW-1185">Reference proteome</keyword>
<dbReference type="InterPro" id="IPR057577">
    <property type="entry name" value="Nucleoprot-TPR/MLP1_dom"/>
</dbReference>
<sequence length="1914" mass="213839">MVGTRRTSKFPSNTEDEGGPSTTEDSHNSSFTVPIPEDFDIEAFTSLIPDFDIHSPSPESLVNLYQLLLEQSGAIDAAQRDVDELRAESERKDVELDQALQDREQSSKDMEQQVERLQEELTQVKQERDHLCVLNLPFLYVNWLIHSFIVPVASQNELQTRITGLASSQTSSSREAEELKHRLEDTEREKRDLINVISRLKQDGSERDDEINALRSNLKEARAEHQELDSKFREIRATETSTKFKLDSLTQQLHLAQSEVERINVELTTKSEEYGNYRRTKQAELVALQASLNDMTQNHSSSQANLKALQTSHASQTHQLTQALTKVQDLNGQIAEQEATYSTETNSLHRLVEVLEAREKQAKDFVENMERDWAELGERADEREANLKADIEKEKRAREEAENKIEQLEKVLDKMGRGELPIPGRGAAGTPSRRTSGVFDEVHDGLVGLSPTIAMVSKTQKSGKSFTEVYADYVRLQDLYEKKCIESKNMEAAMEDVLAQLEERAPVLSQQRIEYERLQSEASQLASELAQAISDRDVQYHAAQDNAQKLHKSSREIDLLQQQLDDLGLQVRALLKEIGRRDDPNLPSDEELENVIAAEVVEDVITNNLVLFRSIDEVQLQNQRLLGIVRGMGQEMEEAEKKQKAKMEAEQAEAVREAHETMENLAAELDRQRKHSDNVIQAYVKERDALKAIIARSNHNEGHTNIPTDSSEIGVSDASSSVAKELAEIQSQFDTYRTEMGVDSVKLREDNIAAHREIGQLQAALAKASAKNENQIERLRMLQDQIGLQNQELNDLTKRNQQLLDQWTRVDVECGRVTEDLHVTSGRVEQLRSECANLRAEKGIWESIQSRLVEENKSLALERSHLSALMSNVQRMHSELERSGENDRRRLENQLQLTESQSQELRNQITQEREAIRNLSLQKDIEVRDLQNRLDKSTQELSKTREALAIAETSKVHLEERVGDLTKYMKGNEEKLAVYERHGGAYSSMEQSDLTREQQLESEVAGLRSTLKIAEFELTQAKGHVQQFQSISEANEIALTEFQSTHEEYIASTDAQIAKSESDRRVLEERLQIVQTELAELTTKHNDLQKQYEDDRIAWSNDKKTLEDTIVDLSTSENDRNSHENDVKQQEERAKVAEERYSNEVLSHAESIKALDNLKKQLASVQATVRDYQVAAETAASKLATSEGSWQQQKQTLDNEAKDLRQRCNDLTEQNNVLHHHLETVSSQAARIRQAAETTTSTSSEADANDSSDVKLSEMRSVVAYLRKEKEIVDLQLDLSKQENTRLKSQIDHLYQNLNETRQTLSEEREKAVEAAASGAKHEELIKRINQLNILRESNATLRADGEARAKRIKELETKLDLLGNQLEPAKEEARVTKAELQARDTQIKRLEEENRRWQGRNQQLLTKYDRIDPSEMQALKDEIERLKAEKSSSENVIKEREDELNQTKSRVEALEKALATYKETYAKNMNSFKSKLGELNAVRSKLTTEKKELEEKVSALEGQTRNLEATLDSLKTEKESSGSASALPDGAADPDVVALRAERDLLLAEKASWAASQTNSEVLSSWDTEKAALIAAREQAETALKTATEKAESASNTAKSNKAAFERLNQRLQALNKAREEDAHKATAALEAAVSAAVAKVKDELQTRETPPDDFVAKHQAELKALEVRLIAAHQEELKNATGNKGPSTSGSEIDVQAAVAAAIATHDKERDAKIAEEISAAVERGRMEAASKMKLRDSQIVRVQTKLKEYEAQIQTWKQEGILPKDAKVSPLSGKAPPPPSPSTSSNLSTPVTPSTAPAPTTASANASLPRKPSVPSATPSSSSTIVSTPPGIGRGRGGPSAVRGAIRGATRGAAGTGRGAKPSQPLSGGITIQGAAKRPAPESAADDTLAKRLKPAAGNPVTLRRPPPPGQ</sequence>
<feature type="region of interest" description="Disordered" evidence="5">
    <location>
        <begin position="1228"/>
        <end position="1253"/>
    </location>
</feature>
<gene>
    <name evidence="9" type="ORF">C8R41DRAFT_749767</name>
</gene>
<dbReference type="Pfam" id="PF25785">
    <property type="entry name" value="TPR"/>
    <property type="match status" value="1"/>
</dbReference>
<evidence type="ECO:0000313" key="10">
    <source>
        <dbReference type="Proteomes" id="UP001150217"/>
    </source>
</evidence>
<dbReference type="InterPro" id="IPR057974">
    <property type="entry name" value="NUA/TPR/MLP1-2-like_dom"/>
</dbReference>
<dbReference type="Proteomes" id="UP001150217">
    <property type="component" value="Unassembled WGS sequence"/>
</dbReference>
<evidence type="ECO:0000256" key="2">
    <source>
        <dbReference type="ARBA" id="ARBA00023054"/>
    </source>
</evidence>
<reference evidence="9" key="1">
    <citation type="submission" date="2022-08" db="EMBL/GenBank/DDBJ databases">
        <title>A Global Phylogenomic Analysis of the Shiitake Genus Lentinula.</title>
        <authorList>
            <consortium name="DOE Joint Genome Institute"/>
            <person name="Sierra-Patev S."/>
            <person name="Min B."/>
            <person name="Naranjo-Ortiz M."/>
            <person name="Looney B."/>
            <person name="Konkel Z."/>
            <person name="Slot J.C."/>
            <person name="Sakamoto Y."/>
            <person name="Steenwyk J.L."/>
            <person name="Rokas A."/>
            <person name="Carro J."/>
            <person name="Camarero S."/>
            <person name="Ferreira P."/>
            <person name="Molpeceres G."/>
            <person name="Ruiz-Duenas F.J."/>
            <person name="Serrano A."/>
            <person name="Henrissat B."/>
            <person name="Drula E."/>
            <person name="Hughes K.W."/>
            <person name="Mata J.L."/>
            <person name="Ishikawa N.K."/>
            <person name="Vargas-Isla R."/>
            <person name="Ushijima S."/>
            <person name="Smith C.A."/>
            <person name="Ahrendt S."/>
            <person name="Andreopoulos W."/>
            <person name="He G."/>
            <person name="Labutti K."/>
            <person name="Lipzen A."/>
            <person name="Ng V."/>
            <person name="Riley R."/>
            <person name="Sandor L."/>
            <person name="Barry K."/>
            <person name="Martinez A.T."/>
            <person name="Xiao Y."/>
            <person name="Gibbons J.G."/>
            <person name="Terashima K."/>
            <person name="Grigoriev I.V."/>
            <person name="Hibbett D.S."/>
        </authorList>
    </citation>
    <scope>NUCLEOTIDE SEQUENCE</scope>
    <source>
        <strain evidence="9">RHP3577 ss4</strain>
    </source>
</reference>
<evidence type="ECO:0000256" key="5">
    <source>
        <dbReference type="SAM" id="MobiDB-lite"/>
    </source>
</evidence>
<feature type="coiled-coil region" evidence="4">
    <location>
        <begin position="881"/>
        <end position="947"/>
    </location>
</feature>
<evidence type="ECO:0000259" key="8">
    <source>
        <dbReference type="Pfam" id="PF25785"/>
    </source>
</evidence>
<feature type="coiled-coil region" evidence="4">
    <location>
        <begin position="632"/>
        <end position="675"/>
    </location>
</feature>
<comment type="subcellular location">
    <subcellularLocation>
        <location evidence="1">Nucleus</location>
    </subcellularLocation>
</comment>
<evidence type="ECO:0000313" key="9">
    <source>
        <dbReference type="EMBL" id="KAJ4501373.1"/>
    </source>
</evidence>
<organism evidence="9 10">
    <name type="scientific">Lentinula lateritia</name>
    <dbReference type="NCBI Taxonomy" id="40482"/>
    <lineage>
        <taxon>Eukaryota</taxon>
        <taxon>Fungi</taxon>
        <taxon>Dikarya</taxon>
        <taxon>Basidiomycota</taxon>
        <taxon>Agaricomycotina</taxon>
        <taxon>Agaricomycetes</taxon>
        <taxon>Agaricomycetidae</taxon>
        <taxon>Agaricales</taxon>
        <taxon>Marasmiineae</taxon>
        <taxon>Omphalotaceae</taxon>
        <taxon>Lentinula</taxon>
    </lineage>
</organism>
<feature type="domain" description="Nucleoprotein TPR/MLP1-2" evidence="6">
    <location>
        <begin position="1114"/>
        <end position="1225"/>
    </location>
</feature>
<feature type="region of interest" description="Disordered" evidence="5">
    <location>
        <begin position="1767"/>
        <end position="1914"/>
    </location>
</feature>
<feature type="compositionally biased region" description="Low complexity" evidence="5">
    <location>
        <begin position="1842"/>
        <end position="1856"/>
    </location>
</feature>
<feature type="coiled-coil region" evidence="4">
    <location>
        <begin position="1353"/>
        <end position="1518"/>
    </location>
</feature>
<dbReference type="Pfam" id="PF25481">
    <property type="entry name" value="Nucleoprot-TPR"/>
    <property type="match status" value="1"/>
</dbReference>
<feature type="compositionally biased region" description="Low complexity" evidence="5">
    <location>
        <begin position="1785"/>
        <end position="1834"/>
    </location>
</feature>
<feature type="coiled-coil region" evidence="4">
    <location>
        <begin position="1265"/>
        <end position="1315"/>
    </location>
</feature>
<evidence type="ECO:0000256" key="4">
    <source>
        <dbReference type="SAM" id="Coils"/>
    </source>
</evidence>
<dbReference type="InterPro" id="IPR012929">
    <property type="entry name" value="Nucleoprot-TPR/MLP1-2_dom"/>
</dbReference>
<keyword evidence="3" id="KW-0539">Nucleus</keyword>
<accession>A0ABQ8VYC9</accession>
<feature type="region of interest" description="Disordered" evidence="5">
    <location>
        <begin position="1"/>
        <end position="34"/>
    </location>
</feature>
<dbReference type="Gene3D" id="1.10.287.1490">
    <property type="match status" value="1"/>
</dbReference>
<evidence type="ECO:0000259" key="7">
    <source>
        <dbReference type="Pfam" id="PF25481"/>
    </source>
</evidence>
<feature type="coiled-coil region" evidence="4">
    <location>
        <begin position="1571"/>
        <end position="1626"/>
    </location>
</feature>
<dbReference type="PANTHER" id="PTHR18898:SF2">
    <property type="entry name" value="NUCLEOPROTEIN TPR"/>
    <property type="match status" value="1"/>
</dbReference>
<feature type="domain" description="Nucleoprotein TPR/MPL1" evidence="7">
    <location>
        <begin position="238"/>
        <end position="312"/>
    </location>
</feature>
<comment type="caution">
    <text evidence="9">The sequence shown here is derived from an EMBL/GenBank/DDBJ whole genome shotgun (WGS) entry which is preliminary data.</text>
</comment>
<feature type="region of interest" description="Disordered" evidence="5">
    <location>
        <begin position="417"/>
        <end position="436"/>
    </location>
</feature>
<evidence type="ECO:0008006" key="11">
    <source>
        <dbReference type="Google" id="ProtNLM"/>
    </source>
</evidence>
<keyword evidence="2 4" id="KW-0175">Coiled coil</keyword>
<evidence type="ECO:0000256" key="1">
    <source>
        <dbReference type="ARBA" id="ARBA00004123"/>
    </source>
</evidence>
<feature type="domain" description="NUA/TPR/MLP1-2-like" evidence="8">
    <location>
        <begin position="543"/>
        <end position="641"/>
    </location>
</feature>
<feature type="region of interest" description="Disordered" evidence="5">
    <location>
        <begin position="1113"/>
        <end position="1134"/>
    </location>
</feature>
<feature type="compositionally biased region" description="Low complexity" evidence="5">
    <location>
        <begin position="1235"/>
        <end position="1251"/>
    </location>
</feature>
<evidence type="ECO:0000259" key="6">
    <source>
        <dbReference type="Pfam" id="PF07926"/>
    </source>
</evidence>
<name>A0ABQ8VYC9_9AGAR</name>
<feature type="compositionally biased region" description="Polar residues" evidence="5">
    <location>
        <begin position="20"/>
        <end position="32"/>
    </location>
</feature>
<proteinExistence type="predicted"/>
<protein>
    <recommendedName>
        <fullName evidence="11">Nucleoprotein TPR/MLP1 domain-containing protein</fullName>
    </recommendedName>
</protein>
<feature type="coiled-coil region" evidence="4">
    <location>
        <begin position="498"/>
        <end position="577"/>
    </location>
</feature>
<feature type="coiled-coil region" evidence="4">
    <location>
        <begin position="68"/>
        <end position="134"/>
    </location>
</feature>
<feature type="compositionally biased region" description="Basic and acidic residues" evidence="5">
    <location>
        <begin position="1117"/>
        <end position="1134"/>
    </location>
</feature>